<dbReference type="InterPro" id="IPR006571">
    <property type="entry name" value="TLDc_dom"/>
</dbReference>
<name>A0A2N0PB17_9GLOM</name>
<dbReference type="CDD" id="cd18186">
    <property type="entry name" value="BTB_POZ_ZBTB_KLHL-like"/>
    <property type="match status" value="1"/>
</dbReference>
<dbReference type="Pfam" id="PF07534">
    <property type="entry name" value="TLD"/>
    <property type="match status" value="1"/>
</dbReference>
<evidence type="ECO:0000259" key="1">
    <source>
        <dbReference type="PROSITE" id="PS50097"/>
    </source>
</evidence>
<dbReference type="EMBL" id="LLXJ01001083">
    <property type="protein sequence ID" value="PKC04014.1"/>
    <property type="molecule type" value="Genomic_DNA"/>
</dbReference>
<organism evidence="3 4">
    <name type="scientific">Rhizophagus irregularis</name>
    <dbReference type="NCBI Taxonomy" id="588596"/>
    <lineage>
        <taxon>Eukaryota</taxon>
        <taxon>Fungi</taxon>
        <taxon>Fungi incertae sedis</taxon>
        <taxon>Mucoromycota</taxon>
        <taxon>Glomeromycotina</taxon>
        <taxon>Glomeromycetes</taxon>
        <taxon>Glomerales</taxon>
        <taxon>Glomeraceae</taxon>
        <taxon>Rhizophagus</taxon>
    </lineage>
</organism>
<evidence type="ECO:0000259" key="2">
    <source>
        <dbReference type="PROSITE" id="PS51886"/>
    </source>
</evidence>
<dbReference type="InterPro" id="IPR011333">
    <property type="entry name" value="SKP1/BTB/POZ_sf"/>
</dbReference>
<dbReference type="Pfam" id="PF00651">
    <property type="entry name" value="BTB"/>
    <property type="match status" value="1"/>
</dbReference>
<dbReference type="PROSITE" id="PS50097">
    <property type="entry name" value="BTB"/>
    <property type="match status" value="1"/>
</dbReference>
<dbReference type="VEuPathDB" id="FungiDB:FUN_000469"/>
<evidence type="ECO:0000313" key="4">
    <source>
        <dbReference type="Proteomes" id="UP000232722"/>
    </source>
</evidence>
<dbReference type="Proteomes" id="UP000232722">
    <property type="component" value="Unassembled WGS sequence"/>
</dbReference>
<reference evidence="3 4" key="1">
    <citation type="submission" date="2016-04" db="EMBL/GenBank/DDBJ databases">
        <title>Genome analyses suggest a sexual origin of heterokaryosis in a supposedly ancient asexual fungus.</title>
        <authorList>
            <person name="Ropars J."/>
            <person name="Sedzielewska K."/>
            <person name="Noel J."/>
            <person name="Charron P."/>
            <person name="Farinelli L."/>
            <person name="Marton T."/>
            <person name="Kruger M."/>
            <person name="Pelin A."/>
            <person name="Brachmann A."/>
            <person name="Corradi N."/>
        </authorList>
    </citation>
    <scope>NUCLEOTIDE SEQUENCE [LARGE SCALE GENOMIC DNA]</scope>
    <source>
        <strain evidence="3 4">A5</strain>
    </source>
</reference>
<comment type="caution">
    <text evidence="3">The sequence shown here is derived from an EMBL/GenBank/DDBJ whole genome shotgun (WGS) entry which is preliminary data.</text>
</comment>
<protein>
    <submittedName>
        <fullName evidence="3">Uncharacterized protein</fullName>
    </submittedName>
</protein>
<dbReference type="InterPro" id="IPR000210">
    <property type="entry name" value="BTB/POZ_dom"/>
</dbReference>
<sequence>MANNKSEKKTHKYEIKIAFNPQKLENFYVTQKYSESSSMALSDIIQDFENLLENGDPYDVIIKSSDDPLKEFKAHSTILRARAPYFSTALDTNKIQDGVHYFEESSIHSTVWPVILRYLYTGQFDFNEQQFSELKNLLEAADQLGLEKLMDSIKLPPKETINGNGTVYEPVPSMEKKSNLFDINELSPIFSSWIDKQEKISDTSNYEFKLIYRASRDGDTYESFHDHCDDKGANIVIIKKKNSDRIIGGYNPLDWNGTGWKSTMESFIFTLSNRSDKNTAKIGRVIKEKHDKAIYCYNNGGPCWGSKDVRSGLDWSVFPGIIYEDIGFSNYFEDEDYEVFQVIPANY</sequence>
<dbReference type="Gene3D" id="3.30.710.10">
    <property type="entry name" value="Potassium Channel Kv1.1, Chain A"/>
    <property type="match status" value="1"/>
</dbReference>
<dbReference type="AlphaFoldDB" id="A0A2N0PB17"/>
<evidence type="ECO:0000313" key="3">
    <source>
        <dbReference type="EMBL" id="PKC04014.1"/>
    </source>
</evidence>
<dbReference type="SMART" id="SM00225">
    <property type="entry name" value="BTB"/>
    <property type="match status" value="1"/>
</dbReference>
<gene>
    <name evidence="3" type="ORF">RhiirA5_503058</name>
</gene>
<dbReference type="PROSITE" id="PS51886">
    <property type="entry name" value="TLDC"/>
    <property type="match status" value="1"/>
</dbReference>
<dbReference type="PANTHER" id="PTHR24413">
    <property type="entry name" value="SPECKLE-TYPE POZ PROTEIN"/>
    <property type="match status" value="1"/>
</dbReference>
<dbReference type="VEuPathDB" id="FungiDB:RhiirA1_536743"/>
<reference evidence="3 4" key="2">
    <citation type="submission" date="2017-09" db="EMBL/GenBank/DDBJ databases">
        <title>Extensive intraspecific genome diversity in a model arbuscular mycorrhizal fungus.</title>
        <authorList>
            <person name="Chen E.C."/>
            <person name="Morin E."/>
            <person name="Beaudet D."/>
            <person name="Noel J."/>
            <person name="Ndikumana S."/>
            <person name="Charron P."/>
            <person name="St-Onge C."/>
            <person name="Giorgi J."/>
            <person name="Grigoriev I.V."/>
            <person name="Roux C."/>
            <person name="Martin F.M."/>
            <person name="Corradi N."/>
        </authorList>
    </citation>
    <scope>NUCLEOTIDE SEQUENCE [LARGE SCALE GENOMIC DNA]</scope>
    <source>
        <strain evidence="3 4">A5</strain>
    </source>
</reference>
<proteinExistence type="predicted"/>
<dbReference type="VEuPathDB" id="FungiDB:RhiirFUN_017863"/>
<feature type="domain" description="BTB" evidence="1">
    <location>
        <begin position="58"/>
        <end position="128"/>
    </location>
</feature>
<feature type="domain" description="TLDc" evidence="2">
    <location>
        <begin position="182"/>
        <end position="343"/>
    </location>
</feature>
<dbReference type="SUPFAM" id="SSF54695">
    <property type="entry name" value="POZ domain"/>
    <property type="match status" value="1"/>
</dbReference>
<accession>A0A2N0PB17</accession>